<accession>X1T910</accession>
<organism evidence="1">
    <name type="scientific">marine sediment metagenome</name>
    <dbReference type="NCBI Taxonomy" id="412755"/>
    <lineage>
        <taxon>unclassified sequences</taxon>
        <taxon>metagenomes</taxon>
        <taxon>ecological metagenomes</taxon>
    </lineage>
</organism>
<gene>
    <name evidence="1" type="ORF">S12H4_15660</name>
</gene>
<dbReference type="EMBL" id="BARW01007537">
    <property type="protein sequence ID" value="GAI87891.1"/>
    <property type="molecule type" value="Genomic_DNA"/>
</dbReference>
<comment type="caution">
    <text evidence="1">The sequence shown here is derived from an EMBL/GenBank/DDBJ whole genome shotgun (WGS) entry which is preliminary data.</text>
</comment>
<evidence type="ECO:0000313" key="1">
    <source>
        <dbReference type="EMBL" id="GAI87891.1"/>
    </source>
</evidence>
<feature type="non-terminal residue" evidence="1">
    <location>
        <position position="1"/>
    </location>
</feature>
<name>X1T910_9ZZZZ</name>
<sequence length="67" mass="7578">PDGVVLREVQRDDNGDIIQDMIEDKDGWPVWRERLGSEFLVPDGVADYRPSGVSIGKRKRWREPGGG</sequence>
<reference evidence="1" key="1">
    <citation type="journal article" date="2014" name="Front. Microbiol.">
        <title>High frequency of phylogenetically diverse reductive dehalogenase-homologous genes in deep subseafloor sedimentary metagenomes.</title>
        <authorList>
            <person name="Kawai M."/>
            <person name="Futagami T."/>
            <person name="Toyoda A."/>
            <person name="Takaki Y."/>
            <person name="Nishi S."/>
            <person name="Hori S."/>
            <person name="Arai W."/>
            <person name="Tsubouchi T."/>
            <person name="Morono Y."/>
            <person name="Uchiyama I."/>
            <person name="Ito T."/>
            <person name="Fujiyama A."/>
            <person name="Inagaki F."/>
            <person name="Takami H."/>
        </authorList>
    </citation>
    <scope>NUCLEOTIDE SEQUENCE</scope>
    <source>
        <strain evidence="1">Expedition CK06-06</strain>
    </source>
</reference>
<dbReference type="AlphaFoldDB" id="X1T910"/>
<protein>
    <submittedName>
        <fullName evidence="1">Uncharacterized protein</fullName>
    </submittedName>
</protein>
<proteinExistence type="predicted"/>